<dbReference type="EMBL" id="FMIK01000024">
    <property type="protein sequence ID" value="SCL91784.1"/>
    <property type="molecule type" value="Genomic_DNA"/>
</dbReference>
<evidence type="ECO:0000313" key="2">
    <source>
        <dbReference type="EMBL" id="SCL91784.1"/>
    </source>
</evidence>
<gene>
    <name evidence="2" type="ORF">BCB44BAC_01935</name>
</gene>
<dbReference type="Proteomes" id="UP000242164">
    <property type="component" value="Unassembled WGS sequence"/>
</dbReference>
<dbReference type="AlphaFoldDB" id="A0AAX2CGE9"/>
<name>A0AAX2CGE9_9BACI</name>
<protein>
    <submittedName>
        <fullName evidence="2">Uncharacterized protein</fullName>
    </submittedName>
</protein>
<keyword evidence="1" id="KW-0812">Transmembrane</keyword>
<sequence>MNILNFVTSLFTSGRRPPQMFNLFRNKRNNRGWIWFSLLGLGTIFSVAATRNSNIKKPIQRLFQSVQNTTKTFTPAKLNFANTEFAHEITPNKQKKQK</sequence>
<reference evidence="2 3" key="1">
    <citation type="submission" date="2016-08" db="EMBL/GenBank/DDBJ databases">
        <authorList>
            <person name="Loux V."/>
            <person name="Rue O."/>
        </authorList>
    </citation>
    <scope>NUCLEOTIDE SEQUENCE [LARGE SCALE GENOMIC DNA]</scope>
    <source>
        <strain evidence="2 3">AFSSA_08CEB44bac</strain>
    </source>
</reference>
<evidence type="ECO:0000256" key="1">
    <source>
        <dbReference type="SAM" id="Phobius"/>
    </source>
</evidence>
<keyword evidence="1" id="KW-0472">Membrane</keyword>
<dbReference type="RefSeq" id="WP_087098632.1">
    <property type="nucleotide sequence ID" value="NZ_CP066179.1"/>
</dbReference>
<organism evidence="2 3">
    <name type="scientific">Bacillus cytotoxicus</name>
    <dbReference type="NCBI Taxonomy" id="580165"/>
    <lineage>
        <taxon>Bacteria</taxon>
        <taxon>Bacillati</taxon>
        <taxon>Bacillota</taxon>
        <taxon>Bacilli</taxon>
        <taxon>Bacillales</taxon>
        <taxon>Bacillaceae</taxon>
        <taxon>Bacillus</taxon>
        <taxon>Bacillus cereus group</taxon>
    </lineage>
</organism>
<evidence type="ECO:0000313" key="3">
    <source>
        <dbReference type="Proteomes" id="UP000242164"/>
    </source>
</evidence>
<comment type="caution">
    <text evidence="2">The sequence shown here is derived from an EMBL/GenBank/DDBJ whole genome shotgun (WGS) entry which is preliminary data.</text>
</comment>
<keyword evidence="1" id="KW-1133">Transmembrane helix</keyword>
<accession>A0AAX2CGE9</accession>
<feature type="transmembrane region" description="Helical" evidence="1">
    <location>
        <begin position="32"/>
        <end position="50"/>
    </location>
</feature>
<proteinExistence type="predicted"/>